<proteinExistence type="predicted"/>
<gene>
    <name evidence="1" type="ORF">E2C01_072139</name>
</gene>
<dbReference type="Proteomes" id="UP000324222">
    <property type="component" value="Unassembled WGS sequence"/>
</dbReference>
<comment type="caution">
    <text evidence="1">The sequence shown here is derived from an EMBL/GenBank/DDBJ whole genome shotgun (WGS) entry which is preliminary data.</text>
</comment>
<evidence type="ECO:0000313" key="1">
    <source>
        <dbReference type="EMBL" id="MPC77679.1"/>
    </source>
</evidence>
<dbReference type="EMBL" id="VSRR010046472">
    <property type="protein sequence ID" value="MPC77679.1"/>
    <property type="molecule type" value="Genomic_DNA"/>
</dbReference>
<sequence length="54" mass="5973">MDEAKISTSSFTTTTTTTTTISIISTFALSVDFLAVEKRGHYHILALIPDQKRI</sequence>
<accession>A0A5B7I708</accession>
<name>A0A5B7I708_PORTR</name>
<reference evidence="1 2" key="1">
    <citation type="submission" date="2019-05" db="EMBL/GenBank/DDBJ databases">
        <title>Another draft genome of Portunus trituberculatus and its Hox gene families provides insights of decapod evolution.</title>
        <authorList>
            <person name="Jeong J.-H."/>
            <person name="Song I."/>
            <person name="Kim S."/>
            <person name="Choi T."/>
            <person name="Kim D."/>
            <person name="Ryu S."/>
            <person name="Kim W."/>
        </authorList>
    </citation>
    <scope>NUCLEOTIDE SEQUENCE [LARGE SCALE GENOMIC DNA]</scope>
    <source>
        <tissue evidence="1">Muscle</tissue>
    </source>
</reference>
<protein>
    <submittedName>
        <fullName evidence="1">Uncharacterized protein</fullName>
    </submittedName>
</protein>
<dbReference type="AlphaFoldDB" id="A0A5B7I708"/>
<organism evidence="1 2">
    <name type="scientific">Portunus trituberculatus</name>
    <name type="common">Swimming crab</name>
    <name type="synonym">Neptunus trituberculatus</name>
    <dbReference type="NCBI Taxonomy" id="210409"/>
    <lineage>
        <taxon>Eukaryota</taxon>
        <taxon>Metazoa</taxon>
        <taxon>Ecdysozoa</taxon>
        <taxon>Arthropoda</taxon>
        <taxon>Crustacea</taxon>
        <taxon>Multicrustacea</taxon>
        <taxon>Malacostraca</taxon>
        <taxon>Eumalacostraca</taxon>
        <taxon>Eucarida</taxon>
        <taxon>Decapoda</taxon>
        <taxon>Pleocyemata</taxon>
        <taxon>Brachyura</taxon>
        <taxon>Eubrachyura</taxon>
        <taxon>Portunoidea</taxon>
        <taxon>Portunidae</taxon>
        <taxon>Portuninae</taxon>
        <taxon>Portunus</taxon>
    </lineage>
</organism>
<evidence type="ECO:0000313" key="2">
    <source>
        <dbReference type="Proteomes" id="UP000324222"/>
    </source>
</evidence>
<keyword evidence="2" id="KW-1185">Reference proteome</keyword>